<dbReference type="PROSITE" id="PS51257">
    <property type="entry name" value="PROKAR_LIPOPROTEIN"/>
    <property type="match status" value="1"/>
</dbReference>
<dbReference type="Gene3D" id="2.40.160.190">
    <property type="match status" value="1"/>
</dbReference>
<protein>
    <submittedName>
        <fullName evidence="3">DUF4595 domain-containing protein</fullName>
    </submittedName>
</protein>
<name>A0ABR8YC60_9BACT</name>
<reference evidence="3 4" key="1">
    <citation type="submission" date="2020-08" db="EMBL/GenBank/DDBJ databases">
        <title>A Genomic Blueprint of the Chicken Gut Microbiome.</title>
        <authorList>
            <person name="Gilroy R."/>
            <person name="Ravi A."/>
            <person name="Getino M."/>
            <person name="Pursley I."/>
            <person name="Horton D.L."/>
            <person name="Alikhan N.-F."/>
            <person name="Baker D."/>
            <person name="Gharbi K."/>
            <person name="Hall N."/>
            <person name="Watson M."/>
            <person name="Adriaenssens E.M."/>
            <person name="Foster-Nyarko E."/>
            <person name="Jarju S."/>
            <person name="Secka A."/>
            <person name="Antonio M."/>
            <person name="Oren A."/>
            <person name="Chaudhuri R."/>
            <person name="La Ragione R.M."/>
            <person name="Hildebrand F."/>
            <person name="Pallen M.J."/>
        </authorList>
    </citation>
    <scope>NUCLEOTIDE SEQUENCE [LARGE SCALE GENOMIC DNA]</scope>
    <source>
        <strain evidence="3 4">Sa1CVN1</strain>
    </source>
</reference>
<dbReference type="CDD" id="cd12871">
    <property type="entry name" value="Bacuni_01323_like"/>
    <property type="match status" value="1"/>
</dbReference>
<keyword evidence="1" id="KW-0732">Signal</keyword>
<proteinExistence type="predicted"/>
<accession>A0ABR8YC60</accession>
<sequence length="259" mass="28652">MKNLNKIAFLLGLCCIGFIACSDEENGNEDTPTTSTGIHPSNVFVNGCPKEAEDMSFVYNAEGLLIGVSENGGATRVSFDYSTLEQSKVQMIVYDDYGTYVLDMTLGSNGFVTDCVESAPDGTDTWEFDYTSSGNLNYMKRSEGGDEETRIVYNADGDIVQVMMNSEDEHTEYAIGYANDEITASIGNKGCLMLFDTTFGIDMDEMKYAYYAGLLGKATQHLPLYQAESGYRSSFEWSFNADGFPVSLVTGYERMEFVW</sequence>
<feature type="signal peptide" evidence="1">
    <location>
        <begin position="1"/>
        <end position="22"/>
    </location>
</feature>
<dbReference type="Pfam" id="PF15283">
    <property type="entry name" value="DUF4595"/>
    <property type="match status" value="1"/>
</dbReference>
<dbReference type="InterPro" id="IPR027931">
    <property type="entry name" value="DUF4595"/>
</dbReference>
<gene>
    <name evidence="3" type="ORF">H9625_15395</name>
</gene>
<dbReference type="EMBL" id="JACSPP010000069">
    <property type="protein sequence ID" value="MBD8041797.1"/>
    <property type="molecule type" value="Genomic_DNA"/>
</dbReference>
<dbReference type="RefSeq" id="WP_191765208.1">
    <property type="nucleotide sequence ID" value="NZ_JACSPP010000069.1"/>
</dbReference>
<organism evidence="3 4">
    <name type="scientific">Phocaeicola intestinalis</name>
    <dbReference type="NCBI Taxonomy" id="2762212"/>
    <lineage>
        <taxon>Bacteria</taxon>
        <taxon>Pseudomonadati</taxon>
        <taxon>Bacteroidota</taxon>
        <taxon>Bacteroidia</taxon>
        <taxon>Bacteroidales</taxon>
        <taxon>Bacteroidaceae</taxon>
        <taxon>Phocaeicola</taxon>
    </lineage>
</organism>
<comment type="caution">
    <text evidence="3">The sequence shown here is derived from an EMBL/GenBank/DDBJ whole genome shotgun (WGS) entry which is preliminary data.</text>
</comment>
<evidence type="ECO:0000256" key="1">
    <source>
        <dbReference type="SAM" id="SignalP"/>
    </source>
</evidence>
<feature type="domain" description="DUF4595" evidence="2">
    <location>
        <begin position="75"/>
        <end position="247"/>
    </location>
</feature>
<evidence type="ECO:0000313" key="3">
    <source>
        <dbReference type="EMBL" id="MBD8041797.1"/>
    </source>
</evidence>
<evidence type="ECO:0000313" key="4">
    <source>
        <dbReference type="Proteomes" id="UP000620874"/>
    </source>
</evidence>
<keyword evidence="4" id="KW-1185">Reference proteome</keyword>
<evidence type="ECO:0000259" key="2">
    <source>
        <dbReference type="Pfam" id="PF15283"/>
    </source>
</evidence>
<dbReference type="Proteomes" id="UP000620874">
    <property type="component" value="Unassembled WGS sequence"/>
</dbReference>
<feature type="chain" id="PRO_5045088894" evidence="1">
    <location>
        <begin position="23"/>
        <end position="259"/>
    </location>
</feature>